<feature type="transmembrane region" description="Helical" evidence="5">
    <location>
        <begin position="150"/>
        <end position="170"/>
    </location>
</feature>
<gene>
    <name evidence="7" type="ORF">OIDMADRAFT_39623</name>
</gene>
<dbReference type="AlphaFoldDB" id="A0A0C3DTF1"/>
<evidence type="ECO:0000256" key="2">
    <source>
        <dbReference type="ARBA" id="ARBA00022692"/>
    </source>
</evidence>
<keyword evidence="8" id="KW-1185">Reference proteome</keyword>
<evidence type="ECO:0000256" key="1">
    <source>
        <dbReference type="ARBA" id="ARBA00004141"/>
    </source>
</evidence>
<feature type="transmembrane region" description="Helical" evidence="5">
    <location>
        <begin position="32"/>
        <end position="51"/>
    </location>
</feature>
<accession>A0A0C3DTF1</accession>
<reference evidence="8" key="2">
    <citation type="submission" date="2015-01" db="EMBL/GenBank/DDBJ databases">
        <title>Evolutionary Origins and Diversification of the Mycorrhizal Mutualists.</title>
        <authorList>
            <consortium name="DOE Joint Genome Institute"/>
            <consortium name="Mycorrhizal Genomics Consortium"/>
            <person name="Kohler A."/>
            <person name="Kuo A."/>
            <person name="Nagy L.G."/>
            <person name="Floudas D."/>
            <person name="Copeland A."/>
            <person name="Barry K.W."/>
            <person name="Cichocki N."/>
            <person name="Veneault-Fourrey C."/>
            <person name="LaButti K."/>
            <person name="Lindquist E.A."/>
            <person name="Lipzen A."/>
            <person name="Lundell T."/>
            <person name="Morin E."/>
            <person name="Murat C."/>
            <person name="Riley R."/>
            <person name="Ohm R."/>
            <person name="Sun H."/>
            <person name="Tunlid A."/>
            <person name="Henrissat B."/>
            <person name="Grigoriev I.V."/>
            <person name="Hibbett D.S."/>
            <person name="Martin F."/>
        </authorList>
    </citation>
    <scope>NUCLEOTIDE SEQUENCE [LARGE SCALE GENOMIC DNA]</scope>
    <source>
        <strain evidence="8">Zn</strain>
    </source>
</reference>
<proteinExistence type="predicted"/>
<feature type="transmembrane region" description="Helical" evidence="5">
    <location>
        <begin position="339"/>
        <end position="357"/>
    </location>
</feature>
<evidence type="ECO:0000256" key="3">
    <source>
        <dbReference type="ARBA" id="ARBA00022989"/>
    </source>
</evidence>
<dbReference type="PROSITE" id="PS50850">
    <property type="entry name" value="MFS"/>
    <property type="match status" value="1"/>
</dbReference>
<dbReference type="GO" id="GO:0022857">
    <property type="term" value="F:transmembrane transporter activity"/>
    <property type="evidence" value="ECO:0007669"/>
    <property type="project" value="InterPro"/>
</dbReference>
<feature type="transmembrane region" description="Helical" evidence="5">
    <location>
        <begin position="475"/>
        <end position="492"/>
    </location>
</feature>
<dbReference type="SUPFAM" id="SSF103473">
    <property type="entry name" value="MFS general substrate transporter"/>
    <property type="match status" value="1"/>
</dbReference>
<dbReference type="InterPro" id="IPR036259">
    <property type="entry name" value="MFS_trans_sf"/>
</dbReference>
<dbReference type="PRINTS" id="PR01036">
    <property type="entry name" value="TCRTETB"/>
</dbReference>
<feature type="transmembrane region" description="Helical" evidence="5">
    <location>
        <begin position="116"/>
        <end position="138"/>
    </location>
</feature>
<feature type="transmembrane region" description="Helical" evidence="5">
    <location>
        <begin position="369"/>
        <end position="390"/>
    </location>
</feature>
<organism evidence="7 8">
    <name type="scientific">Oidiodendron maius (strain Zn)</name>
    <dbReference type="NCBI Taxonomy" id="913774"/>
    <lineage>
        <taxon>Eukaryota</taxon>
        <taxon>Fungi</taxon>
        <taxon>Dikarya</taxon>
        <taxon>Ascomycota</taxon>
        <taxon>Pezizomycotina</taxon>
        <taxon>Leotiomycetes</taxon>
        <taxon>Leotiomycetes incertae sedis</taxon>
        <taxon>Myxotrichaceae</taxon>
        <taxon>Oidiodendron</taxon>
    </lineage>
</organism>
<feature type="domain" description="Major facilitator superfamily (MFS) profile" evidence="6">
    <location>
        <begin position="1"/>
        <end position="498"/>
    </location>
</feature>
<feature type="transmembrane region" description="Helical" evidence="5">
    <location>
        <begin position="63"/>
        <end position="81"/>
    </location>
</feature>
<dbReference type="OrthoDB" id="440553at2759"/>
<dbReference type="InterPro" id="IPR020846">
    <property type="entry name" value="MFS_dom"/>
</dbReference>
<dbReference type="InterPro" id="IPR011701">
    <property type="entry name" value="MFS"/>
</dbReference>
<dbReference type="PANTHER" id="PTHR23501:SF43">
    <property type="entry name" value="MULTIDRUG TRANSPORTER, PUTATIVE (AFU_ORTHOLOGUE AFUA_6G03040)-RELATED"/>
    <property type="match status" value="1"/>
</dbReference>
<dbReference type="Proteomes" id="UP000054321">
    <property type="component" value="Unassembled WGS sequence"/>
</dbReference>
<comment type="subcellular location">
    <subcellularLocation>
        <location evidence="1">Membrane</location>
        <topology evidence="1">Multi-pass membrane protein</topology>
    </subcellularLocation>
</comment>
<feature type="transmembrane region" description="Helical" evidence="5">
    <location>
        <begin position="306"/>
        <end position="327"/>
    </location>
</feature>
<keyword evidence="3 5" id="KW-1133">Transmembrane helix</keyword>
<reference evidence="7 8" key="1">
    <citation type="submission" date="2014-04" db="EMBL/GenBank/DDBJ databases">
        <authorList>
            <consortium name="DOE Joint Genome Institute"/>
            <person name="Kuo A."/>
            <person name="Martino E."/>
            <person name="Perotto S."/>
            <person name="Kohler A."/>
            <person name="Nagy L.G."/>
            <person name="Floudas D."/>
            <person name="Copeland A."/>
            <person name="Barry K.W."/>
            <person name="Cichocki N."/>
            <person name="Veneault-Fourrey C."/>
            <person name="LaButti K."/>
            <person name="Lindquist E.A."/>
            <person name="Lipzen A."/>
            <person name="Lundell T."/>
            <person name="Morin E."/>
            <person name="Murat C."/>
            <person name="Sun H."/>
            <person name="Tunlid A."/>
            <person name="Henrissat B."/>
            <person name="Grigoriev I.V."/>
            <person name="Hibbett D.S."/>
            <person name="Martin F."/>
            <person name="Nordberg H.P."/>
            <person name="Cantor M.N."/>
            <person name="Hua S.X."/>
        </authorList>
    </citation>
    <scope>NUCLEOTIDE SEQUENCE [LARGE SCALE GENOMIC DNA]</scope>
    <source>
        <strain evidence="7 8">Zn</strain>
    </source>
</reference>
<dbReference type="GO" id="GO:0005886">
    <property type="term" value="C:plasma membrane"/>
    <property type="evidence" value="ECO:0007669"/>
    <property type="project" value="TreeGrafter"/>
</dbReference>
<evidence type="ECO:0000313" key="8">
    <source>
        <dbReference type="Proteomes" id="UP000054321"/>
    </source>
</evidence>
<dbReference type="Gene3D" id="1.20.1250.20">
    <property type="entry name" value="MFS general substrate transporter like domains"/>
    <property type="match status" value="1"/>
</dbReference>
<dbReference type="PANTHER" id="PTHR23501">
    <property type="entry name" value="MAJOR FACILITATOR SUPERFAMILY"/>
    <property type="match status" value="1"/>
</dbReference>
<evidence type="ECO:0000256" key="5">
    <source>
        <dbReference type="SAM" id="Phobius"/>
    </source>
</evidence>
<sequence>MCLGLFLTMVETTITATALISIGNYFNESLKVTWVVLSYLLTYMGFSLIFARMSDGIGRKWAVITAWVLFSGFSLASGLAQSMNQLIVFRAIEGIGGSGLYSMAMIILPQITAVRLWGVVSGLIGITFAFSAVFGPLLGGVITSHATWRWIYLFNAPAAVIAVPLFLAAWPKSPTYDSRRLGPNKIDIPGGVLLLVASALVVFAIQEAGSGRYKWNSPTIIVSLVVSGSSWCAFIGWIMWLESGQKLLSITPTISRSVVLKRPTGPAILTYSSFYRMCFLTGGPFFVATINLPIRFQIVNGDTPTMAGVRLLPMLAAAAFGGAIGGAISSKKNLTSYQLIGAACFMLVGSGLLSTVSNGPGISPALYGYQVLLGLGIGITLSSYTLLVALSNSYRNVASAQGAIVQTRVLGGSVGLAIASMLLNRDIAKELPGFLTPLQISDLQQSLYTLSNLDQLQKEKVAAVFASSFRTQMRVSAYFSAAAVVVGLFTWQRHPASVSENKARQAALANA</sequence>
<keyword evidence="2 5" id="KW-0812">Transmembrane</keyword>
<feature type="transmembrane region" description="Helical" evidence="5">
    <location>
        <begin position="191"/>
        <end position="208"/>
    </location>
</feature>
<feature type="transmembrane region" description="Helical" evidence="5">
    <location>
        <begin position="87"/>
        <end position="109"/>
    </location>
</feature>
<evidence type="ECO:0000259" key="6">
    <source>
        <dbReference type="PROSITE" id="PS50850"/>
    </source>
</evidence>
<name>A0A0C3DTF1_OIDMZ</name>
<dbReference type="Pfam" id="PF07690">
    <property type="entry name" value="MFS_1"/>
    <property type="match status" value="1"/>
</dbReference>
<dbReference type="InParanoid" id="A0A0C3DTF1"/>
<dbReference type="EMBL" id="KN832872">
    <property type="protein sequence ID" value="KIN05353.1"/>
    <property type="molecule type" value="Genomic_DNA"/>
</dbReference>
<feature type="transmembrane region" description="Helical" evidence="5">
    <location>
        <begin position="274"/>
        <end position="294"/>
    </location>
</feature>
<feature type="transmembrane region" description="Helical" evidence="5">
    <location>
        <begin position="220"/>
        <end position="241"/>
    </location>
</feature>
<dbReference type="HOGENOM" id="CLU_000960_22_2_1"/>
<protein>
    <recommendedName>
        <fullName evidence="6">Major facilitator superfamily (MFS) profile domain-containing protein</fullName>
    </recommendedName>
</protein>
<evidence type="ECO:0000256" key="4">
    <source>
        <dbReference type="ARBA" id="ARBA00023136"/>
    </source>
</evidence>
<keyword evidence="4 5" id="KW-0472">Membrane</keyword>
<evidence type="ECO:0000313" key="7">
    <source>
        <dbReference type="EMBL" id="KIN05353.1"/>
    </source>
</evidence>